<dbReference type="PANTHER" id="PTHR39431">
    <property type="entry name" value="FRPA/C-RELATED PROTEIN"/>
    <property type="match status" value="1"/>
</dbReference>
<dbReference type="RefSeq" id="WP_124926926.1">
    <property type="nucleotide sequence ID" value="NZ_BMOH01000007.1"/>
</dbReference>
<reference evidence="2 3" key="1">
    <citation type="submission" date="2018-11" db="EMBL/GenBank/DDBJ databases">
        <title>The draft genome sequence of Amphritea balenae JAMM 1525T.</title>
        <authorList>
            <person name="Fang Z."/>
            <person name="Zhang Y."/>
            <person name="Han X."/>
        </authorList>
    </citation>
    <scope>NUCLEOTIDE SEQUENCE [LARGE SCALE GENOMIC DNA]</scope>
    <source>
        <strain evidence="2 3">JAMM 1525</strain>
    </source>
</reference>
<dbReference type="AlphaFoldDB" id="A0A3P1SNW3"/>
<evidence type="ECO:0000313" key="3">
    <source>
        <dbReference type="Proteomes" id="UP000267535"/>
    </source>
</evidence>
<comment type="caution">
    <text evidence="2">The sequence shown here is derived from an EMBL/GenBank/DDBJ whole genome shotgun (WGS) entry which is preliminary data.</text>
</comment>
<proteinExistence type="predicted"/>
<sequence>MIIKTSNMHMSAEHQKSEYMAMSRTLDTDALINGFSAQMLEVQARNEHTRLQLASRSFGGITTDTSQSGSFLLMADAGSGFRVTDNADKYDRQEDEVRARLWQSLLNAIQSERTPGFSVDETLSPFAVAPGDAASKDSASGNVGGEYSTGQTVEPSAELRPLSLQMRFRVSETIEEYECSSFSSCGKVTTADGQSIEFDLNMTMERSYSAVRDYEVIQEVAFTDPLVLNFDGNYADLSDEKYEFDLDADGDKELISYLSGNSGMLALDKNSDGIINDGSELFGALTGNGFAELARYDEDANGFIDEADAIYDELLIWNKGPESESLTSLKEHDVGAIYLGSTDTPFDIKGEDNQHNGRVRASGVYLTDAGDVGTLQQIDMVV</sequence>
<feature type="region of interest" description="Disordered" evidence="1">
    <location>
        <begin position="134"/>
        <end position="153"/>
    </location>
</feature>
<dbReference type="OrthoDB" id="1676884at2"/>
<dbReference type="PANTHER" id="PTHR39431:SF1">
    <property type="entry name" value="FRPA_C-RELATED PROTEIN"/>
    <property type="match status" value="1"/>
</dbReference>
<name>A0A3P1SNW3_9GAMM</name>
<evidence type="ECO:0000313" key="2">
    <source>
        <dbReference type="EMBL" id="RRC98345.1"/>
    </source>
</evidence>
<keyword evidence="3" id="KW-1185">Reference proteome</keyword>
<gene>
    <name evidence="2" type="ORF">EHS89_14760</name>
</gene>
<evidence type="ECO:0008006" key="4">
    <source>
        <dbReference type="Google" id="ProtNLM"/>
    </source>
</evidence>
<organism evidence="2 3">
    <name type="scientific">Amphritea balenae</name>
    <dbReference type="NCBI Taxonomy" id="452629"/>
    <lineage>
        <taxon>Bacteria</taxon>
        <taxon>Pseudomonadati</taxon>
        <taxon>Pseudomonadota</taxon>
        <taxon>Gammaproteobacteria</taxon>
        <taxon>Oceanospirillales</taxon>
        <taxon>Oceanospirillaceae</taxon>
        <taxon>Amphritea</taxon>
    </lineage>
</organism>
<dbReference type="Proteomes" id="UP000267535">
    <property type="component" value="Unassembled WGS sequence"/>
</dbReference>
<dbReference type="EMBL" id="RQXV01000008">
    <property type="protein sequence ID" value="RRC98345.1"/>
    <property type="molecule type" value="Genomic_DNA"/>
</dbReference>
<protein>
    <recommendedName>
        <fullName evidence="4">VCBS repeat-containing protein</fullName>
    </recommendedName>
</protein>
<accession>A0A3P1SNW3</accession>
<evidence type="ECO:0000256" key="1">
    <source>
        <dbReference type="SAM" id="MobiDB-lite"/>
    </source>
</evidence>